<dbReference type="OrthoDB" id="287932at2"/>
<dbReference type="Gene3D" id="3.30.70.100">
    <property type="match status" value="1"/>
</dbReference>
<dbReference type="Pfam" id="PF03992">
    <property type="entry name" value="ABM"/>
    <property type="match status" value="1"/>
</dbReference>
<dbReference type="Proteomes" id="UP000013523">
    <property type="component" value="Chromosome"/>
</dbReference>
<accession>R4K874</accession>
<dbReference type="PANTHER" id="PTHR33336">
    <property type="entry name" value="QUINOL MONOOXYGENASE YGIN-RELATED"/>
    <property type="match status" value="1"/>
</dbReference>
<dbReference type="InterPro" id="IPR011008">
    <property type="entry name" value="Dimeric_a/b-barrel"/>
</dbReference>
<dbReference type="SUPFAM" id="SSF54909">
    <property type="entry name" value="Dimeric alpha+beta barrel"/>
    <property type="match status" value="1"/>
</dbReference>
<protein>
    <recommendedName>
        <fullName evidence="1">ABM domain-containing protein</fullName>
    </recommendedName>
</protein>
<dbReference type="PROSITE" id="PS51725">
    <property type="entry name" value="ABM"/>
    <property type="match status" value="1"/>
</dbReference>
<dbReference type="KEGG" id="cpas:Clopa_4015"/>
<dbReference type="EMBL" id="CP003261">
    <property type="protein sequence ID" value="AGK98758.1"/>
    <property type="molecule type" value="Genomic_DNA"/>
</dbReference>
<reference evidence="2 3" key="1">
    <citation type="submission" date="2012-01" db="EMBL/GenBank/DDBJ databases">
        <title>Complete sequence of chromosome of Clostridium pasteurianum BC1.</title>
        <authorList>
            <consortium name="US DOE Joint Genome Institute"/>
            <person name="Lucas S."/>
            <person name="Han J."/>
            <person name="Lapidus A."/>
            <person name="Cheng J.-F."/>
            <person name="Goodwin L."/>
            <person name="Pitluck S."/>
            <person name="Peters L."/>
            <person name="Mikhailova N."/>
            <person name="Teshima H."/>
            <person name="Detter J.C."/>
            <person name="Han C."/>
            <person name="Tapia R."/>
            <person name="Land M."/>
            <person name="Hauser L."/>
            <person name="Kyrpides N."/>
            <person name="Ivanova N."/>
            <person name="Pagani I."/>
            <person name="Dunn J."/>
            <person name="Taghavi S."/>
            <person name="Francis A."/>
            <person name="van der Lelie D."/>
            <person name="Woyke T."/>
        </authorList>
    </citation>
    <scope>NUCLEOTIDE SEQUENCE [LARGE SCALE GENOMIC DNA]</scope>
    <source>
        <strain evidence="2 3">BC1</strain>
    </source>
</reference>
<evidence type="ECO:0000259" key="1">
    <source>
        <dbReference type="PROSITE" id="PS51725"/>
    </source>
</evidence>
<dbReference type="PATRIC" id="fig|86416.3.peg.4012"/>
<keyword evidence="3" id="KW-1185">Reference proteome</keyword>
<dbReference type="InterPro" id="IPR050744">
    <property type="entry name" value="AI-2_Isomerase_LsrG"/>
</dbReference>
<dbReference type="InterPro" id="IPR007138">
    <property type="entry name" value="ABM_dom"/>
</dbReference>
<dbReference type="eggNOG" id="COG1359">
    <property type="taxonomic scope" value="Bacteria"/>
</dbReference>
<sequence>MIIITAKSIVKQDKIDEFINLAKELVKKSVKESGCISYNLYQDINYENMFTFIEEWESKKAIKSHNDSDHFKTIVPELEKLREKSADINLYKKI</sequence>
<dbReference type="HOGENOM" id="CLU_131496_11_0_9"/>
<feature type="domain" description="ABM" evidence="1">
    <location>
        <begin position="2"/>
        <end position="94"/>
    </location>
</feature>
<proteinExistence type="predicted"/>
<dbReference type="GO" id="GO:0003824">
    <property type="term" value="F:catalytic activity"/>
    <property type="evidence" value="ECO:0007669"/>
    <property type="project" value="TreeGrafter"/>
</dbReference>
<evidence type="ECO:0000313" key="2">
    <source>
        <dbReference type="EMBL" id="AGK98758.1"/>
    </source>
</evidence>
<organism evidence="2 3">
    <name type="scientific">Clostridium pasteurianum BC1</name>
    <dbReference type="NCBI Taxonomy" id="86416"/>
    <lineage>
        <taxon>Bacteria</taxon>
        <taxon>Bacillati</taxon>
        <taxon>Bacillota</taxon>
        <taxon>Clostridia</taxon>
        <taxon>Eubacteriales</taxon>
        <taxon>Clostridiaceae</taxon>
        <taxon>Clostridium</taxon>
    </lineage>
</organism>
<dbReference type="PANTHER" id="PTHR33336:SF15">
    <property type="entry name" value="ABM DOMAIN-CONTAINING PROTEIN"/>
    <property type="match status" value="1"/>
</dbReference>
<name>R4K874_CLOPA</name>
<gene>
    <name evidence="2" type="ORF">Clopa_4015</name>
</gene>
<dbReference type="AlphaFoldDB" id="R4K874"/>
<evidence type="ECO:0000313" key="3">
    <source>
        <dbReference type="Proteomes" id="UP000013523"/>
    </source>
</evidence>
<dbReference type="RefSeq" id="WP_015617033.1">
    <property type="nucleotide sequence ID" value="NC_021182.1"/>
</dbReference>